<protein>
    <submittedName>
        <fullName evidence="1">Uncharacterized protein</fullName>
    </submittedName>
</protein>
<keyword evidence="2" id="KW-1185">Reference proteome</keyword>
<dbReference type="OrthoDB" id="5844099at2759"/>
<evidence type="ECO:0000313" key="2">
    <source>
        <dbReference type="Proteomes" id="UP000031036"/>
    </source>
</evidence>
<proteinExistence type="predicted"/>
<dbReference type="AlphaFoldDB" id="A0A0B2VEJ5"/>
<accession>A0A0B2VEJ5</accession>
<reference evidence="1 2" key="1">
    <citation type="submission" date="2014-11" db="EMBL/GenBank/DDBJ databases">
        <title>Genetic blueprint of the zoonotic pathogen Toxocara canis.</title>
        <authorList>
            <person name="Zhu X.-Q."/>
            <person name="Korhonen P.K."/>
            <person name="Cai H."/>
            <person name="Young N.D."/>
            <person name="Nejsum P."/>
            <person name="von Samson-Himmelstjerna G."/>
            <person name="Boag P.R."/>
            <person name="Tan P."/>
            <person name="Li Q."/>
            <person name="Min J."/>
            <person name="Yang Y."/>
            <person name="Wang X."/>
            <person name="Fang X."/>
            <person name="Hall R.S."/>
            <person name="Hofmann A."/>
            <person name="Sternberg P.W."/>
            <person name="Jex A.R."/>
            <person name="Gasser R.B."/>
        </authorList>
    </citation>
    <scope>NUCLEOTIDE SEQUENCE [LARGE SCALE GENOMIC DNA]</scope>
    <source>
        <strain evidence="1">PN_DK_2014</strain>
    </source>
</reference>
<sequence>MTKVQQIPFHSSVGFYEAAPPQCIVIRQAITAADGPSPASSWAYPTNDLLSTESSSRSANDLNQGFIYNGNQFAARPRNIDPQCSSLPDLILHTPPISANVPVNAIEPEDKQRLDSELEGDWPHVVHSEYIALPEPVDSEYILEKIDSQYLLSELDMGLAQPF</sequence>
<comment type="caution">
    <text evidence="1">The sequence shown here is derived from an EMBL/GenBank/DDBJ whole genome shotgun (WGS) entry which is preliminary data.</text>
</comment>
<gene>
    <name evidence="1" type="ORF">Tcan_08056</name>
</gene>
<dbReference type="EMBL" id="JPKZ01001815">
    <property type="protein sequence ID" value="KHN79874.1"/>
    <property type="molecule type" value="Genomic_DNA"/>
</dbReference>
<evidence type="ECO:0000313" key="1">
    <source>
        <dbReference type="EMBL" id="KHN79874.1"/>
    </source>
</evidence>
<organism evidence="1 2">
    <name type="scientific">Toxocara canis</name>
    <name type="common">Canine roundworm</name>
    <dbReference type="NCBI Taxonomy" id="6265"/>
    <lineage>
        <taxon>Eukaryota</taxon>
        <taxon>Metazoa</taxon>
        <taxon>Ecdysozoa</taxon>
        <taxon>Nematoda</taxon>
        <taxon>Chromadorea</taxon>
        <taxon>Rhabditida</taxon>
        <taxon>Spirurina</taxon>
        <taxon>Ascaridomorpha</taxon>
        <taxon>Ascaridoidea</taxon>
        <taxon>Toxocaridae</taxon>
        <taxon>Toxocara</taxon>
    </lineage>
</organism>
<dbReference type="Proteomes" id="UP000031036">
    <property type="component" value="Unassembled WGS sequence"/>
</dbReference>
<name>A0A0B2VEJ5_TOXCA</name>